<name>A0AAD9NV70_RIDPI</name>
<reference evidence="2" key="1">
    <citation type="journal article" date="2023" name="Mol. Biol. Evol.">
        <title>Third-Generation Sequencing Reveals the Adaptive Role of the Epigenome in Three Deep-Sea Polychaetes.</title>
        <authorList>
            <person name="Perez M."/>
            <person name="Aroh O."/>
            <person name="Sun Y."/>
            <person name="Lan Y."/>
            <person name="Juniper S.K."/>
            <person name="Young C.R."/>
            <person name="Angers B."/>
            <person name="Qian P.Y."/>
        </authorList>
    </citation>
    <scope>NUCLEOTIDE SEQUENCE</scope>
    <source>
        <strain evidence="2">R07B-5</strain>
    </source>
</reference>
<evidence type="ECO:0000256" key="1">
    <source>
        <dbReference type="SAM" id="MobiDB-lite"/>
    </source>
</evidence>
<dbReference type="Proteomes" id="UP001209878">
    <property type="component" value="Unassembled WGS sequence"/>
</dbReference>
<keyword evidence="3" id="KW-1185">Reference proteome</keyword>
<comment type="caution">
    <text evidence="2">The sequence shown here is derived from an EMBL/GenBank/DDBJ whole genome shotgun (WGS) entry which is preliminary data.</text>
</comment>
<feature type="region of interest" description="Disordered" evidence="1">
    <location>
        <begin position="87"/>
        <end position="114"/>
    </location>
</feature>
<evidence type="ECO:0000313" key="2">
    <source>
        <dbReference type="EMBL" id="KAK2183625.1"/>
    </source>
</evidence>
<dbReference type="AlphaFoldDB" id="A0AAD9NV70"/>
<accession>A0AAD9NV70</accession>
<evidence type="ECO:0000313" key="3">
    <source>
        <dbReference type="Proteomes" id="UP001209878"/>
    </source>
</evidence>
<proteinExistence type="predicted"/>
<gene>
    <name evidence="2" type="ORF">NP493_303g01007</name>
</gene>
<organism evidence="2 3">
    <name type="scientific">Ridgeia piscesae</name>
    <name type="common">Tubeworm</name>
    <dbReference type="NCBI Taxonomy" id="27915"/>
    <lineage>
        <taxon>Eukaryota</taxon>
        <taxon>Metazoa</taxon>
        <taxon>Spiralia</taxon>
        <taxon>Lophotrochozoa</taxon>
        <taxon>Annelida</taxon>
        <taxon>Polychaeta</taxon>
        <taxon>Sedentaria</taxon>
        <taxon>Canalipalpata</taxon>
        <taxon>Sabellida</taxon>
        <taxon>Siboglinidae</taxon>
        <taxon>Ridgeia</taxon>
    </lineage>
</organism>
<sequence length="195" mass="21888">MASTLLMTMCLPGTGNGDFLEARRRSSSAGVADLMPLHCCIPRRDGLSPRKRNTDGSEYCSSCGADQALDTGQVVYYGPAPYKPGKSKSSYIKPPWKEDDEEEDTVPELTPEEQEAKYRRRVSTVYDVATRLRNIGDEVIEEEEVVEAPIPRDYWSFLDSTTGVNGQFSVLLHAITFVYLLKKRRAHRKQPAIQP</sequence>
<dbReference type="EMBL" id="JAODUO010000303">
    <property type="protein sequence ID" value="KAK2183625.1"/>
    <property type="molecule type" value="Genomic_DNA"/>
</dbReference>
<protein>
    <submittedName>
        <fullName evidence="2">Uncharacterized protein</fullName>
    </submittedName>
</protein>
<feature type="compositionally biased region" description="Acidic residues" evidence="1">
    <location>
        <begin position="98"/>
        <end position="113"/>
    </location>
</feature>